<accession>A0A8J3KVW0</accession>
<proteinExistence type="predicted"/>
<keyword evidence="3" id="KW-0378">Hydrolase</keyword>
<dbReference type="Proteomes" id="UP000630887">
    <property type="component" value="Unassembled WGS sequence"/>
</dbReference>
<dbReference type="InterPro" id="IPR013830">
    <property type="entry name" value="SGNH_hydro"/>
</dbReference>
<reference evidence="3 4" key="1">
    <citation type="submission" date="2021-01" db="EMBL/GenBank/DDBJ databases">
        <title>Whole genome shotgun sequence of Catellatospora coxensis NBRC 107359.</title>
        <authorList>
            <person name="Komaki H."/>
            <person name="Tamura T."/>
        </authorList>
    </citation>
    <scope>NUCLEOTIDE SEQUENCE [LARGE SCALE GENOMIC DNA]</scope>
    <source>
        <strain evidence="3 4">NBRC 107359</strain>
    </source>
</reference>
<name>A0A8J3KVW0_9ACTN</name>
<dbReference type="SUPFAM" id="SSF52266">
    <property type="entry name" value="SGNH hydrolase"/>
    <property type="match status" value="1"/>
</dbReference>
<dbReference type="PANTHER" id="PTHR43784:SF2">
    <property type="entry name" value="GDSL-LIKE LIPASE_ACYLHYDROLASE, PUTATIVE (AFU_ORTHOLOGUE AFUA_2G00820)-RELATED"/>
    <property type="match status" value="1"/>
</dbReference>
<feature type="chain" id="PRO_5039150535" evidence="1">
    <location>
        <begin position="25"/>
        <end position="417"/>
    </location>
</feature>
<dbReference type="PROSITE" id="PS51318">
    <property type="entry name" value="TAT"/>
    <property type="match status" value="1"/>
</dbReference>
<dbReference type="CDD" id="cd01830">
    <property type="entry name" value="XynE_like"/>
    <property type="match status" value="1"/>
</dbReference>
<organism evidence="3 4">
    <name type="scientific">Catellatospora coxensis</name>
    <dbReference type="NCBI Taxonomy" id="310354"/>
    <lineage>
        <taxon>Bacteria</taxon>
        <taxon>Bacillati</taxon>
        <taxon>Actinomycetota</taxon>
        <taxon>Actinomycetes</taxon>
        <taxon>Micromonosporales</taxon>
        <taxon>Micromonosporaceae</taxon>
        <taxon>Catellatospora</taxon>
    </lineage>
</organism>
<evidence type="ECO:0000256" key="1">
    <source>
        <dbReference type="SAM" id="SignalP"/>
    </source>
</evidence>
<evidence type="ECO:0000259" key="2">
    <source>
        <dbReference type="Pfam" id="PF13472"/>
    </source>
</evidence>
<dbReference type="EMBL" id="BONI01000006">
    <property type="protein sequence ID" value="GIG04374.1"/>
    <property type="molecule type" value="Genomic_DNA"/>
</dbReference>
<feature type="domain" description="SGNH hydrolase-type esterase" evidence="2">
    <location>
        <begin position="213"/>
        <end position="406"/>
    </location>
</feature>
<dbReference type="GO" id="GO:0016787">
    <property type="term" value="F:hydrolase activity"/>
    <property type="evidence" value="ECO:0007669"/>
    <property type="project" value="UniProtKB-KW"/>
</dbReference>
<feature type="signal peptide" evidence="1">
    <location>
        <begin position="1"/>
        <end position="24"/>
    </location>
</feature>
<dbReference type="PANTHER" id="PTHR43784">
    <property type="entry name" value="GDSL-LIKE LIPASE/ACYLHYDROLASE, PUTATIVE (AFU_ORTHOLOGUE AFUA_2G00820)-RELATED"/>
    <property type="match status" value="1"/>
</dbReference>
<dbReference type="Pfam" id="PF13472">
    <property type="entry name" value="Lipase_GDSL_2"/>
    <property type="match status" value="1"/>
</dbReference>
<keyword evidence="4" id="KW-1185">Reference proteome</keyword>
<protein>
    <submittedName>
        <fullName evidence="3">SGNH hydrolase</fullName>
    </submittedName>
</protein>
<evidence type="ECO:0000313" key="4">
    <source>
        <dbReference type="Proteomes" id="UP000630887"/>
    </source>
</evidence>
<dbReference type="AlphaFoldDB" id="A0A8J3KVW0"/>
<dbReference type="InterPro" id="IPR053140">
    <property type="entry name" value="GDSL_Rv0518-like"/>
</dbReference>
<gene>
    <name evidence="3" type="ORF">Cco03nite_10740</name>
</gene>
<comment type="caution">
    <text evidence="3">The sequence shown here is derived from an EMBL/GenBank/DDBJ whole genome shotgun (WGS) entry which is preliminary data.</text>
</comment>
<dbReference type="RefSeq" id="WP_239167131.1">
    <property type="nucleotide sequence ID" value="NZ_BAAALC010000004.1"/>
</dbReference>
<dbReference type="InterPro" id="IPR006311">
    <property type="entry name" value="TAT_signal"/>
</dbReference>
<sequence length="417" mass="43248">MKHPSTRRALLAAALLATTLGVLAGPGGGATAGAKDEWVGSWSAAPTGAGAGLSGTGFADQTIRMIVHTSVGGSAARIRLSNTFGTGAVTIGHATVARPDAATPALTDVLPASVAELTFNGAPGITIPKGGQIVSDPLPVAVPELSDLVVSIYLPVATGPATWHWTSRQATYYGSGDTAAEPTGATLTGTRNSWFFLTGVDVLSRRSPGSVVVLGDSITDGSQSTINGNARWTDRLAARLLAGHAPHTEVGVLNQGLAGNAVSHDGTEIGYAELGVNGLARLQRDVLSQTGVQTVVLALGINDLQIYADPADKVIGGLRQLAAQARLAGVDVVISTITPFEGFSSWTPEKEQSRLAINEYLRTHRAEFTGVVDFDQLLRDPAAPSKLRAEWDSGDHIHPNDAGYQAMADFVPLWLLS</sequence>
<dbReference type="Gene3D" id="3.40.50.1110">
    <property type="entry name" value="SGNH hydrolase"/>
    <property type="match status" value="1"/>
</dbReference>
<keyword evidence="1" id="KW-0732">Signal</keyword>
<dbReference type="InterPro" id="IPR036514">
    <property type="entry name" value="SGNH_hydro_sf"/>
</dbReference>
<evidence type="ECO:0000313" key="3">
    <source>
        <dbReference type="EMBL" id="GIG04374.1"/>
    </source>
</evidence>